<dbReference type="SMART" id="SM00028">
    <property type="entry name" value="TPR"/>
    <property type="match status" value="11"/>
</dbReference>
<evidence type="ECO:0000313" key="5">
    <source>
        <dbReference type="EMBL" id="OPX17848.1"/>
    </source>
</evidence>
<dbReference type="Gene3D" id="3.30.70.1230">
    <property type="entry name" value="Nucleotide cyclase"/>
    <property type="match status" value="1"/>
</dbReference>
<protein>
    <recommendedName>
        <fullName evidence="4">Guanylate cyclase domain-containing protein</fullName>
    </recommendedName>
</protein>
<dbReference type="AlphaFoldDB" id="A0A1V4QES8"/>
<dbReference type="Pfam" id="PF00211">
    <property type="entry name" value="Guanylate_cyc"/>
    <property type="match status" value="1"/>
</dbReference>
<dbReference type="SUPFAM" id="SSF52540">
    <property type="entry name" value="P-loop containing nucleoside triphosphate hydrolases"/>
    <property type="match status" value="1"/>
</dbReference>
<dbReference type="Pfam" id="PF13240">
    <property type="entry name" value="Zn_Ribbon_1"/>
    <property type="match status" value="1"/>
</dbReference>
<dbReference type="InterPro" id="IPR029787">
    <property type="entry name" value="Nucleotide_cyclase"/>
</dbReference>
<dbReference type="PROSITE" id="PS50125">
    <property type="entry name" value="GUANYLATE_CYCLASE_2"/>
    <property type="match status" value="1"/>
</dbReference>
<feature type="repeat" description="TPR" evidence="3">
    <location>
        <begin position="855"/>
        <end position="888"/>
    </location>
</feature>
<dbReference type="PANTHER" id="PTHR16305">
    <property type="entry name" value="TESTICULAR SOLUBLE ADENYLYL CYCLASE"/>
    <property type="match status" value="1"/>
</dbReference>
<evidence type="ECO:0000313" key="6">
    <source>
        <dbReference type="Proteomes" id="UP000191663"/>
    </source>
</evidence>
<proteinExistence type="predicted"/>
<accession>A0A1V4QES8</accession>
<sequence length="1191" mass="135794">MRCPRCGFKNPEGARFCNQCGTRLAEIYKEEGQRRRIAVIFADISGFTPLSEKLDPEEVKDIIDRCLRQMADVIYKYEGYIDKFIGDCVMALFGAPIAHEDDPLRATLASLELMEVIKRFNQEQGLNLALSIGINYGLVATGDLGRPGEYTVMGDAVNLAQRLQYKAPRGKIYVSASVYEQTHKEILYRRLGSIRVKGKKEKVLVYIPVKVRRTYSLRKIEELPLVGREEELKDLVETFSHVKKGQGQVVAVVGPAGIGKSKLTYEFKKLLPKKLFLIEGRGIEYQKKASYRVLKQLLKDLIKIDESDSEKSADKKFTTFFKKLNAPHLTKGLSFIRYFLSLPLSPDDRTRFESMKPNDRMRLLNEAIRSFLLVLSSKAPIVFILEDCHWIDTETVNFMCEFAEYIGKRPIMLTILHRSEFSIGTPARLKYFHRINLKPLSPANSTLLLYDILRCKKIDPKLISLLLKKSGRIPFYIHELATNLLNSGLIQIDHNVAILNKGTTALLPRTLNELIMTRVDKLNTDLRQIVDIASVIGDEFSVSILEHLLNLGPALKRYLSTLTQSGFIRPLRKSTKADTQEEKYTFSHTLTREAIYNSLLNRVKKDYHKKVGYAIESVYSNNLSEYYDTLANHFLVGGEDEKAIEYLEKAGDRKKELYLNTEAIKLYERALELLNHKPAPDRMVRIYEKLGHLFELVGQYQKARQAYNKMGDWGSKNPISKARSLIALANVLINQGLFDPALDRLTHAQKVLGRKSQLPKKETKVVLANILRLECWIYRIKGMTSRAEQKGQEAISLIKQIKHWYNYPELKRALEMAYIPLAIVYSMKGEYDKAIKLLEDTLFIAEELGDRRALGHAYNNLGTIYRAQGRFNQAIDAYNKKLKISEELGDKSGIGIASCNLGNAYRIMGNYNKAITLLETYLKIAEELGDKHGVGQANVNLGIVYWTKGEYQRSIKSFEKYLKISEQLGDKRGIAVALGNLAEVYESKFEHKKALELLQKYHHMSQELGDKMGVANASFGLGYIYTETGQLKSAERHLQEAQKIYEAVGNKIAIGNVYNAIGYLKFNQGMLEQALFYTKKALALGHETKASEIEVNGFLNLGRIYLAQGLVKKSTENFTRAIRIARKLKYKRLLADAHFEYGRSLKLNKVADNRLIKKNLLNALKIYKILKLKTRISQVNRLLRPETKSCT</sequence>
<evidence type="ECO:0000259" key="4">
    <source>
        <dbReference type="PROSITE" id="PS50125"/>
    </source>
</evidence>
<keyword evidence="3" id="KW-0802">TPR repeat</keyword>
<dbReference type="GO" id="GO:0009190">
    <property type="term" value="P:cyclic nucleotide biosynthetic process"/>
    <property type="evidence" value="ECO:0007669"/>
    <property type="project" value="InterPro"/>
</dbReference>
<comment type="caution">
    <text evidence="5">The sequence shown here is derived from an EMBL/GenBank/DDBJ whole genome shotgun (WGS) entry which is preliminary data.</text>
</comment>
<dbReference type="InterPro" id="IPR026870">
    <property type="entry name" value="Zinc_ribbon_dom"/>
</dbReference>
<evidence type="ECO:0000256" key="2">
    <source>
        <dbReference type="ARBA" id="ARBA00022840"/>
    </source>
</evidence>
<dbReference type="EMBL" id="MUKB01000070">
    <property type="protein sequence ID" value="OPX17848.1"/>
    <property type="molecule type" value="Genomic_DNA"/>
</dbReference>
<feature type="repeat" description="TPR" evidence="3">
    <location>
        <begin position="935"/>
        <end position="968"/>
    </location>
</feature>
<organism evidence="5 6">
    <name type="scientific">candidate division WOR-3 bacterium 4484_100</name>
    <dbReference type="NCBI Taxonomy" id="1936077"/>
    <lineage>
        <taxon>Bacteria</taxon>
        <taxon>Bacteria division WOR-3</taxon>
    </lineage>
</organism>
<dbReference type="Pfam" id="PF13424">
    <property type="entry name" value="TPR_12"/>
    <property type="match status" value="3"/>
</dbReference>
<dbReference type="InterPro" id="IPR011990">
    <property type="entry name" value="TPR-like_helical_dom_sf"/>
</dbReference>
<reference evidence="6" key="1">
    <citation type="submission" date="2017-01" db="EMBL/GenBank/DDBJ databases">
        <title>Novel pathways for hydrocarbon cycling and metabolic interdependencies in hydrothermal sediment communities.</title>
        <authorList>
            <person name="Dombrowski N."/>
            <person name="Seitz K."/>
            <person name="Teske A."/>
            <person name="Baker B."/>
        </authorList>
    </citation>
    <scope>NUCLEOTIDE SEQUENCE [LARGE SCALE GENOMIC DNA]</scope>
</reference>
<dbReference type="PROSITE" id="PS50293">
    <property type="entry name" value="TPR_REGION"/>
    <property type="match status" value="1"/>
</dbReference>
<dbReference type="PROSITE" id="PS50005">
    <property type="entry name" value="TPR"/>
    <property type="match status" value="4"/>
</dbReference>
<dbReference type="InterPro" id="IPR027417">
    <property type="entry name" value="P-loop_NTPase"/>
</dbReference>
<name>A0A1V4QES8_UNCW3</name>
<feature type="domain" description="Guanylate cyclase" evidence="4">
    <location>
        <begin position="38"/>
        <end position="164"/>
    </location>
</feature>
<gene>
    <name evidence="5" type="ORF">BXT86_04260</name>
</gene>
<feature type="repeat" description="TPR" evidence="3">
    <location>
        <begin position="1095"/>
        <end position="1128"/>
    </location>
</feature>
<keyword evidence="2" id="KW-0067">ATP-binding</keyword>
<dbReference type="SUPFAM" id="SSF48452">
    <property type="entry name" value="TPR-like"/>
    <property type="match status" value="4"/>
</dbReference>
<dbReference type="GO" id="GO:0005737">
    <property type="term" value="C:cytoplasm"/>
    <property type="evidence" value="ECO:0007669"/>
    <property type="project" value="TreeGrafter"/>
</dbReference>
<dbReference type="Gene3D" id="3.40.50.300">
    <property type="entry name" value="P-loop containing nucleotide triphosphate hydrolases"/>
    <property type="match status" value="1"/>
</dbReference>
<evidence type="ECO:0000256" key="1">
    <source>
        <dbReference type="ARBA" id="ARBA00022741"/>
    </source>
</evidence>
<evidence type="ECO:0000256" key="3">
    <source>
        <dbReference type="PROSITE-ProRule" id="PRU00339"/>
    </source>
</evidence>
<dbReference type="CDD" id="cd07302">
    <property type="entry name" value="CHD"/>
    <property type="match status" value="1"/>
</dbReference>
<keyword evidence="1" id="KW-0547">Nucleotide-binding</keyword>
<dbReference type="SUPFAM" id="SSF55073">
    <property type="entry name" value="Nucleotide cyclase"/>
    <property type="match status" value="1"/>
</dbReference>
<dbReference type="GO" id="GO:0005524">
    <property type="term" value="F:ATP binding"/>
    <property type="evidence" value="ECO:0007669"/>
    <property type="project" value="UniProtKB-KW"/>
</dbReference>
<dbReference type="Pfam" id="PF13191">
    <property type="entry name" value="AAA_16"/>
    <property type="match status" value="1"/>
</dbReference>
<dbReference type="InterPro" id="IPR041664">
    <property type="entry name" value="AAA_16"/>
</dbReference>
<dbReference type="GO" id="GO:0004016">
    <property type="term" value="F:adenylate cyclase activity"/>
    <property type="evidence" value="ECO:0007669"/>
    <property type="project" value="TreeGrafter"/>
</dbReference>
<dbReference type="InterPro" id="IPR001054">
    <property type="entry name" value="A/G_cyclase"/>
</dbReference>
<dbReference type="SMART" id="SM00044">
    <property type="entry name" value="CYCc"/>
    <property type="match status" value="1"/>
</dbReference>
<dbReference type="Proteomes" id="UP000191663">
    <property type="component" value="Unassembled WGS sequence"/>
</dbReference>
<dbReference type="GO" id="GO:0035556">
    <property type="term" value="P:intracellular signal transduction"/>
    <property type="evidence" value="ECO:0007669"/>
    <property type="project" value="InterPro"/>
</dbReference>
<feature type="repeat" description="TPR" evidence="3">
    <location>
        <begin position="815"/>
        <end position="848"/>
    </location>
</feature>
<dbReference type="Gene3D" id="1.25.40.10">
    <property type="entry name" value="Tetratricopeptide repeat domain"/>
    <property type="match status" value="3"/>
</dbReference>
<dbReference type="PANTHER" id="PTHR16305:SF28">
    <property type="entry name" value="GUANYLATE CYCLASE DOMAIN-CONTAINING PROTEIN"/>
    <property type="match status" value="1"/>
</dbReference>
<dbReference type="InterPro" id="IPR019734">
    <property type="entry name" value="TPR_rpt"/>
</dbReference>